<evidence type="ECO:0000256" key="3">
    <source>
        <dbReference type="ARBA" id="ARBA00022759"/>
    </source>
</evidence>
<reference evidence="7 8" key="1">
    <citation type="submission" date="2020-08" db="EMBL/GenBank/DDBJ databases">
        <title>Functional genomics of gut bacteria from endangered species of beetles.</title>
        <authorList>
            <person name="Carlos-Shanley C."/>
        </authorList>
    </citation>
    <scope>NUCLEOTIDE SEQUENCE [LARGE SCALE GENOMIC DNA]</scope>
    <source>
        <strain evidence="7 8">S00070</strain>
    </source>
</reference>
<keyword evidence="6" id="KW-0325">Glycoprotein</keyword>
<dbReference type="RefSeq" id="WP_184136356.1">
    <property type="nucleotide sequence ID" value="NZ_JACHKT010000033.1"/>
</dbReference>
<dbReference type="Pfam" id="PF02265">
    <property type="entry name" value="S1-P1_nuclease"/>
    <property type="match status" value="1"/>
</dbReference>
<evidence type="ECO:0000256" key="4">
    <source>
        <dbReference type="ARBA" id="ARBA00022801"/>
    </source>
</evidence>
<keyword evidence="8" id="KW-1185">Reference proteome</keyword>
<proteinExistence type="predicted"/>
<protein>
    <recommendedName>
        <fullName evidence="9">S1/P1 Nuclease</fullName>
    </recommendedName>
</protein>
<evidence type="ECO:0000256" key="2">
    <source>
        <dbReference type="ARBA" id="ARBA00022723"/>
    </source>
</evidence>
<evidence type="ECO:0000256" key="6">
    <source>
        <dbReference type="ARBA" id="ARBA00023180"/>
    </source>
</evidence>
<keyword evidence="2" id="KW-0479">Metal-binding</keyword>
<dbReference type="AlphaFoldDB" id="A0A841EMQ5"/>
<sequence length="333" mass="38312">MKQLPKFNVILALLILIGCCSWGFLGHKTIHQITAYALPKKLSTFFMKNEDYMVYNSVRPDVRRNTDKTEAPKHFIDLDAPIYGKDPLSAIPQDWDSAVKKYSVDTLKEYGTLPWVVVEMQEKLTNAFRNKMKDSILFYAADLGHYISDAHVPLHTSYNYDGQLTNQKGLHSLWETAVPEMNIESYNLQTKHKAKYIKDPLAEIWKKIAATNKLLDGVFKEEINASVGFTEERKFKRSERFGQMRKNYTGEFAKAYGERLGNTVNNQMILASESVADFWYTAWINAGKPDLSDLETVSKEDKAKFKTAIKAWKNNELIKQGLLQSRKGKREEF</sequence>
<keyword evidence="4" id="KW-0378">Hydrolase</keyword>
<dbReference type="SUPFAM" id="SSF48537">
    <property type="entry name" value="Phospholipase C/P1 nuclease"/>
    <property type="match status" value="1"/>
</dbReference>
<dbReference type="PROSITE" id="PS51257">
    <property type="entry name" value="PROKAR_LIPOPROTEIN"/>
    <property type="match status" value="1"/>
</dbReference>
<evidence type="ECO:0008006" key="9">
    <source>
        <dbReference type="Google" id="ProtNLM"/>
    </source>
</evidence>
<dbReference type="CDD" id="cd10981">
    <property type="entry name" value="ZnPC_S1P1"/>
    <property type="match status" value="1"/>
</dbReference>
<keyword evidence="3" id="KW-0255">Endonuclease</keyword>
<dbReference type="GO" id="GO:0006308">
    <property type="term" value="P:DNA catabolic process"/>
    <property type="evidence" value="ECO:0007669"/>
    <property type="project" value="InterPro"/>
</dbReference>
<name>A0A841EMQ5_9BACT</name>
<gene>
    <name evidence="7" type="ORF">HNP25_003632</name>
</gene>
<dbReference type="InterPro" id="IPR003154">
    <property type="entry name" value="S1/P1nuclease"/>
</dbReference>
<organism evidence="7 8">
    <name type="scientific">Arcicella rosea</name>
    <dbReference type="NCBI Taxonomy" id="502909"/>
    <lineage>
        <taxon>Bacteria</taxon>
        <taxon>Pseudomonadati</taxon>
        <taxon>Bacteroidota</taxon>
        <taxon>Cytophagia</taxon>
        <taxon>Cytophagales</taxon>
        <taxon>Flectobacillaceae</taxon>
        <taxon>Arcicella</taxon>
    </lineage>
</organism>
<dbReference type="GO" id="GO:0003676">
    <property type="term" value="F:nucleic acid binding"/>
    <property type="evidence" value="ECO:0007669"/>
    <property type="project" value="InterPro"/>
</dbReference>
<dbReference type="EMBL" id="JACHKT010000033">
    <property type="protein sequence ID" value="MBB6004962.1"/>
    <property type="molecule type" value="Genomic_DNA"/>
</dbReference>
<accession>A0A841EMQ5</accession>
<dbReference type="Gene3D" id="1.10.575.10">
    <property type="entry name" value="P1 Nuclease"/>
    <property type="match status" value="1"/>
</dbReference>
<comment type="caution">
    <text evidence="7">The sequence shown here is derived from an EMBL/GenBank/DDBJ whole genome shotgun (WGS) entry which is preliminary data.</text>
</comment>
<evidence type="ECO:0000313" key="8">
    <source>
        <dbReference type="Proteomes" id="UP000524404"/>
    </source>
</evidence>
<dbReference type="Proteomes" id="UP000524404">
    <property type="component" value="Unassembled WGS sequence"/>
</dbReference>
<dbReference type="GO" id="GO:0004519">
    <property type="term" value="F:endonuclease activity"/>
    <property type="evidence" value="ECO:0007669"/>
    <property type="project" value="UniProtKB-KW"/>
</dbReference>
<dbReference type="InterPro" id="IPR008947">
    <property type="entry name" value="PLipase_C/P1_nuclease_dom_sf"/>
</dbReference>
<dbReference type="GO" id="GO:0046872">
    <property type="term" value="F:metal ion binding"/>
    <property type="evidence" value="ECO:0007669"/>
    <property type="project" value="UniProtKB-KW"/>
</dbReference>
<evidence type="ECO:0000256" key="5">
    <source>
        <dbReference type="ARBA" id="ARBA00023157"/>
    </source>
</evidence>
<keyword evidence="1" id="KW-0540">Nuclease</keyword>
<evidence type="ECO:0000313" key="7">
    <source>
        <dbReference type="EMBL" id="MBB6004962.1"/>
    </source>
</evidence>
<keyword evidence="5" id="KW-1015">Disulfide bond</keyword>
<evidence type="ECO:0000256" key="1">
    <source>
        <dbReference type="ARBA" id="ARBA00022722"/>
    </source>
</evidence>
<dbReference type="GO" id="GO:0016788">
    <property type="term" value="F:hydrolase activity, acting on ester bonds"/>
    <property type="evidence" value="ECO:0007669"/>
    <property type="project" value="InterPro"/>
</dbReference>